<feature type="region of interest" description="Disordered" evidence="9">
    <location>
        <begin position="13"/>
        <end position="32"/>
    </location>
</feature>
<comment type="catalytic activity">
    <reaction evidence="8">
        <text>(6R)-5,10-methylene-5,6,7,8-tetrahydrofolate + glycine + H2O = (6S)-5,6,7,8-tetrahydrofolate + L-serine</text>
        <dbReference type="Rhea" id="RHEA:15481"/>
        <dbReference type="ChEBI" id="CHEBI:15377"/>
        <dbReference type="ChEBI" id="CHEBI:15636"/>
        <dbReference type="ChEBI" id="CHEBI:33384"/>
        <dbReference type="ChEBI" id="CHEBI:57305"/>
        <dbReference type="ChEBI" id="CHEBI:57453"/>
        <dbReference type="EC" id="2.1.2.1"/>
    </reaction>
</comment>
<dbReference type="PROSITE" id="PS00096">
    <property type="entry name" value="SHMT"/>
    <property type="match status" value="1"/>
</dbReference>
<dbReference type="PANTHER" id="PTHR11680">
    <property type="entry name" value="SERINE HYDROXYMETHYLTRANSFERASE"/>
    <property type="match status" value="1"/>
</dbReference>
<dbReference type="InterPro" id="IPR015424">
    <property type="entry name" value="PyrdxlP-dep_Trfase"/>
</dbReference>
<dbReference type="PIRSF" id="PIRSF000412">
    <property type="entry name" value="SHMT"/>
    <property type="match status" value="1"/>
</dbReference>
<dbReference type="AlphaFoldDB" id="A0A504WX16"/>
<dbReference type="InterPro" id="IPR049943">
    <property type="entry name" value="Ser_HO-MeTrfase-like"/>
</dbReference>
<comment type="function">
    <text evidence="8">Interconversion of serine and glycine.</text>
</comment>
<dbReference type="GO" id="GO:0032259">
    <property type="term" value="P:methylation"/>
    <property type="evidence" value="ECO:0007669"/>
    <property type="project" value="UniProtKB-KW"/>
</dbReference>
<dbReference type="Proteomes" id="UP000318821">
    <property type="component" value="Unassembled WGS sequence"/>
</dbReference>
<dbReference type="Gene3D" id="3.90.1150.10">
    <property type="entry name" value="Aspartate Aminotransferase, domain 1"/>
    <property type="match status" value="1"/>
</dbReference>
<comment type="pathway">
    <text evidence="2 8">One-carbon metabolism; tetrahydrofolate interconversion.</text>
</comment>
<dbReference type="Pfam" id="PF00464">
    <property type="entry name" value="SHMT"/>
    <property type="match status" value="1"/>
</dbReference>
<keyword evidence="5 8" id="KW-0808">Transferase</keyword>
<evidence type="ECO:0000259" key="10">
    <source>
        <dbReference type="Pfam" id="PF00464"/>
    </source>
</evidence>
<feature type="domain" description="Serine hydroxymethyltransferase-like" evidence="10">
    <location>
        <begin position="30"/>
        <end position="421"/>
    </location>
</feature>
<evidence type="ECO:0000256" key="7">
    <source>
        <dbReference type="PIRSR" id="PIRSR000412-50"/>
    </source>
</evidence>
<evidence type="ECO:0000256" key="1">
    <source>
        <dbReference type="ARBA" id="ARBA00001933"/>
    </source>
</evidence>
<evidence type="ECO:0000256" key="9">
    <source>
        <dbReference type="SAM" id="MobiDB-lite"/>
    </source>
</evidence>
<dbReference type="GO" id="GO:0004372">
    <property type="term" value="F:glycine hydroxymethyltransferase activity"/>
    <property type="evidence" value="ECO:0007669"/>
    <property type="project" value="UniProtKB-EC"/>
</dbReference>
<dbReference type="VEuPathDB" id="TriTrypDB:LdCL_280030400"/>
<reference evidence="12" key="1">
    <citation type="submission" date="2019-02" db="EMBL/GenBank/DDBJ databases">
        <title>FDA dAtabase for Regulatory Grade micrObial Sequences (FDA-ARGOS): Supporting development and validation of Infectious Disease Dx tests.</title>
        <authorList>
            <person name="Duncan R."/>
            <person name="Fisher C."/>
            <person name="Tallon L."/>
            <person name="Sadzewicz L."/>
            <person name="Sengamalay N."/>
            <person name="Ott S."/>
            <person name="Godinez A."/>
            <person name="Nagaraj S."/>
            <person name="Vavikolanu K."/>
            <person name="Vyas G."/>
            <person name="Nadendla S."/>
            <person name="Aluvathingal J."/>
            <person name="Sichtig H."/>
        </authorList>
    </citation>
    <scope>NUCLEOTIDE SEQUENCE [LARGE SCALE GENOMIC DNA]</scope>
    <source>
        <strain evidence="12">FDAARGOS_360</strain>
    </source>
</reference>
<dbReference type="GO" id="GO:0030170">
    <property type="term" value="F:pyridoxal phosphate binding"/>
    <property type="evidence" value="ECO:0007669"/>
    <property type="project" value="InterPro"/>
</dbReference>
<keyword evidence="6 7" id="KW-0663">Pyridoxal phosphate</keyword>
<dbReference type="HAMAP" id="MF_00051">
    <property type="entry name" value="SHMT"/>
    <property type="match status" value="1"/>
</dbReference>
<dbReference type="NCBIfam" id="NF000586">
    <property type="entry name" value="PRK00011.1"/>
    <property type="match status" value="1"/>
</dbReference>
<dbReference type="GO" id="GO:0005739">
    <property type="term" value="C:mitochondrion"/>
    <property type="evidence" value="ECO:0007669"/>
    <property type="project" value="TreeGrafter"/>
</dbReference>
<evidence type="ECO:0000256" key="5">
    <source>
        <dbReference type="ARBA" id="ARBA00022679"/>
    </source>
</evidence>
<name>A0A504WX16_LEIDO</name>
<evidence type="ECO:0000256" key="6">
    <source>
        <dbReference type="ARBA" id="ARBA00022898"/>
    </source>
</evidence>
<dbReference type="GO" id="GO:0035999">
    <property type="term" value="P:tetrahydrofolate interconversion"/>
    <property type="evidence" value="ECO:0007669"/>
    <property type="project" value="UniProtKB-UniPathway"/>
</dbReference>
<dbReference type="GO" id="GO:0008168">
    <property type="term" value="F:methyltransferase activity"/>
    <property type="evidence" value="ECO:0007669"/>
    <property type="project" value="UniProtKB-KW"/>
</dbReference>
<keyword evidence="11" id="KW-0489">Methyltransferase</keyword>
<dbReference type="EC" id="2.1.2.1" evidence="8"/>
<dbReference type="InterPro" id="IPR015421">
    <property type="entry name" value="PyrdxlP-dep_Trfase_major"/>
</dbReference>
<dbReference type="InterPro" id="IPR001085">
    <property type="entry name" value="Ser_HO-MeTrfase"/>
</dbReference>
<dbReference type="InterPro" id="IPR039429">
    <property type="entry name" value="SHMT-like_dom"/>
</dbReference>
<dbReference type="GO" id="GO:0019264">
    <property type="term" value="P:glycine biosynthetic process from serine"/>
    <property type="evidence" value="ECO:0007669"/>
    <property type="project" value="InterPro"/>
</dbReference>
<evidence type="ECO:0000313" key="12">
    <source>
        <dbReference type="Proteomes" id="UP000318821"/>
    </source>
</evidence>
<dbReference type="VEuPathDB" id="TriTrypDB:LDHU3_28.3420"/>
<evidence type="ECO:0000256" key="8">
    <source>
        <dbReference type="RuleBase" id="RU000585"/>
    </source>
</evidence>
<sequence>MIRGASMILRAAPASTHCRRSSSLPGNASLRDHDPEVHQLIHREMRRQIEGLELIASENFTSRAVLDCLGSVLTNKYAEGLPGNRYYGGTEVVDELEKLCVRRALAAFCLDAAVWGVSVQPYSGSPANLAVYTALLRPHDRMMGLSLQAGGHLTHGFYTATKRLSASSIFFESLPYSITPKGLVDYDQLAYLADIYKPRLIIAGGSAYPRDWDYKRYRQICDSVGAYFMVDMSHFSGLVAAREHNDPFEYADVVTTTTHKTLRGPRSGMIFFKKSIKQGKENVHLEDSISSAVFPALQGGPHLHQIAGIATQLKEVASPEWRTYIKQVKANAKALAATLTEGGETLVSDGTDNHLLLWNLRPHGLTGSKLEKLLDMVNITVNKNTIFGDKSAQAPYGIRLGTPALTTRALQEEDFRRVGQFLIRSVQLSKEVQKSAGSTKLADFVKAAETSKALQEMAEEVKAYARQFPYPGLESAYPIQ</sequence>
<protein>
    <recommendedName>
        <fullName evidence="8">Serine hydroxymethyltransferase</fullName>
        <ecNumber evidence="8">2.1.2.1</ecNumber>
    </recommendedName>
</protein>
<evidence type="ECO:0000256" key="2">
    <source>
        <dbReference type="ARBA" id="ARBA00004777"/>
    </source>
</evidence>
<evidence type="ECO:0000256" key="3">
    <source>
        <dbReference type="ARBA" id="ARBA00006376"/>
    </source>
</evidence>
<dbReference type="InterPro" id="IPR019798">
    <property type="entry name" value="Ser_HO-MeTrfase_PLP_BS"/>
</dbReference>
<dbReference type="EMBL" id="RHLD01000012">
    <property type="protein sequence ID" value="TPP40393.1"/>
    <property type="molecule type" value="Genomic_DNA"/>
</dbReference>
<gene>
    <name evidence="11" type="ORF">CGC20_12890</name>
</gene>
<comment type="cofactor">
    <cofactor evidence="1 7 8">
        <name>pyridoxal 5'-phosphate</name>
        <dbReference type="ChEBI" id="CHEBI:597326"/>
    </cofactor>
</comment>
<dbReference type="FunFam" id="3.40.640.10:FF:000097">
    <property type="entry name" value="Serine hydroxymethyltransferase"/>
    <property type="match status" value="1"/>
</dbReference>
<dbReference type="SUPFAM" id="SSF53383">
    <property type="entry name" value="PLP-dependent transferases"/>
    <property type="match status" value="1"/>
</dbReference>
<dbReference type="PANTHER" id="PTHR11680:SF35">
    <property type="entry name" value="SERINE HYDROXYMETHYLTRANSFERASE 1"/>
    <property type="match status" value="1"/>
</dbReference>
<dbReference type="VEuPathDB" id="TriTrypDB:LdBPK_282530.1"/>
<keyword evidence="4 8" id="KW-0554">One-carbon metabolism</keyword>
<organism evidence="11 12">
    <name type="scientific">Leishmania donovani</name>
    <dbReference type="NCBI Taxonomy" id="5661"/>
    <lineage>
        <taxon>Eukaryota</taxon>
        <taxon>Discoba</taxon>
        <taxon>Euglenozoa</taxon>
        <taxon>Kinetoplastea</taxon>
        <taxon>Metakinetoplastina</taxon>
        <taxon>Trypanosomatida</taxon>
        <taxon>Trypanosomatidae</taxon>
        <taxon>Leishmaniinae</taxon>
        <taxon>Leishmania</taxon>
    </lineage>
</organism>
<proteinExistence type="inferred from homology"/>
<dbReference type="UniPathway" id="UPA00193"/>
<evidence type="ECO:0000313" key="11">
    <source>
        <dbReference type="EMBL" id="TPP40393.1"/>
    </source>
</evidence>
<accession>A0A504WX16</accession>
<comment type="similarity">
    <text evidence="3 8">Belongs to the SHMT family.</text>
</comment>
<feature type="modified residue" description="N6-(pyridoxal phosphate)lysine" evidence="7">
    <location>
        <position position="260"/>
    </location>
</feature>
<dbReference type="Gene3D" id="3.40.640.10">
    <property type="entry name" value="Type I PLP-dependent aspartate aminotransferase-like (Major domain)"/>
    <property type="match status" value="1"/>
</dbReference>
<evidence type="ECO:0000256" key="4">
    <source>
        <dbReference type="ARBA" id="ARBA00022563"/>
    </source>
</evidence>
<comment type="caution">
    <text evidence="11">The sequence shown here is derived from an EMBL/GenBank/DDBJ whole genome shotgun (WGS) entry which is preliminary data.</text>
</comment>
<dbReference type="InterPro" id="IPR015422">
    <property type="entry name" value="PyrdxlP-dep_Trfase_small"/>
</dbReference>
<dbReference type="CDD" id="cd00378">
    <property type="entry name" value="SHMT"/>
    <property type="match status" value="1"/>
</dbReference>